<dbReference type="EMBL" id="FOZV01000005">
    <property type="protein sequence ID" value="SFS78212.1"/>
    <property type="molecule type" value="Genomic_DNA"/>
</dbReference>
<proteinExistence type="predicted"/>
<name>A0A1I6SML5_9CAUL</name>
<reference evidence="3" key="1">
    <citation type="submission" date="2016-10" db="EMBL/GenBank/DDBJ databases">
        <authorList>
            <person name="Varghese N."/>
            <person name="Submissions S."/>
        </authorList>
    </citation>
    <scope>NUCLEOTIDE SEQUENCE [LARGE SCALE GENOMIC DNA]</scope>
    <source>
        <strain evidence="3">CGMCC 1.10683</strain>
    </source>
</reference>
<keyword evidence="3" id="KW-1185">Reference proteome</keyword>
<dbReference type="AlphaFoldDB" id="A0A1I6SML5"/>
<accession>A0A1I6SML5</accession>
<protein>
    <submittedName>
        <fullName evidence="2">Uncharacterized protein</fullName>
    </submittedName>
</protein>
<organism evidence="2 3">
    <name type="scientific">Brevundimonas viscosa</name>
    <dbReference type="NCBI Taxonomy" id="871741"/>
    <lineage>
        <taxon>Bacteria</taxon>
        <taxon>Pseudomonadati</taxon>
        <taxon>Pseudomonadota</taxon>
        <taxon>Alphaproteobacteria</taxon>
        <taxon>Caulobacterales</taxon>
        <taxon>Caulobacteraceae</taxon>
        <taxon>Brevundimonas</taxon>
    </lineage>
</organism>
<dbReference type="STRING" id="871741.SAMN05192570_2587"/>
<dbReference type="OrthoDB" id="7207195at2"/>
<dbReference type="RefSeq" id="WP_092311408.1">
    <property type="nucleotide sequence ID" value="NZ_FOZV01000005.1"/>
</dbReference>
<gene>
    <name evidence="2" type="ORF">SAMN05192570_2587</name>
</gene>
<evidence type="ECO:0000313" key="3">
    <source>
        <dbReference type="Proteomes" id="UP000198788"/>
    </source>
</evidence>
<feature type="region of interest" description="Disordered" evidence="1">
    <location>
        <begin position="52"/>
        <end position="89"/>
    </location>
</feature>
<evidence type="ECO:0000256" key="1">
    <source>
        <dbReference type="SAM" id="MobiDB-lite"/>
    </source>
</evidence>
<evidence type="ECO:0000313" key="2">
    <source>
        <dbReference type="EMBL" id="SFS78212.1"/>
    </source>
</evidence>
<sequence>MADVQSLSQFTLSETPDGYLIEIEGDGGASIAVEASPEQLDAIIDALADLLDDEDDDDAAPSDAYDGDGPDEEEDEDEHVDDVVHEEES</sequence>
<dbReference type="Proteomes" id="UP000198788">
    <property type="component" value="Unassembled WGS sequence"/>
</dbReference>